<reference evidence="1" key="1">
    <citation type="submission" date="2006-05" db="EMBL/GenBank/DDBJ databases">
        <title>Annotation of the draft genome assembly of Desulfuromonas acetoxidans DSM 684.</title>
        <authorList>
            <consortium name="US DOE Joint Genome Institute (JGI-ORNL)"/>
            <person name="Larimer F."/>
            <person name="Land M."/>
            <person name="Hauser L."/>
        </authorList>
    </citation>
    <scope>NUCLEOTIDE SEQUENCE [LARGE SCALE GENOMIC DNA]</scope>
    <source>
        <strain evidence="1">DSM 684</strain>
    </source>
</reference>
<protein>
    <recommendedName>
        <fullName evidence="3">YD repeat</fullName>
    </recommendedName>
</protein>
<accession>Q1JYJ2</accession>
<comment type="caution">
    <text evidence="1">The sequence shown here is derived from an EMBL/GenBank/DDBJ whole genome shotgun (WGS) entry which is preliminary data.</text>
</comment>
<name>Q1JYJ2_DESA6</name>
<dbReference type="Proteomes" id="UP000005695">
    <property type="component" value="Unassembled WGS sequence"/>
</dbReference>
<organism evidence="1 2">
    <name type="scientific">Desulfuromonas acetoxidans (strain DSM 684 / 11070)</name>
    <dbReference type="NCBI Taxonomy" id="281689"/>
    <lineage>
        <taxon>Bacteria</taxon>
        <taxon>Pseudomonadati</taxon>
        <taxon>Thermodesulfobacteriota</taxon>
        <taxon>Desulfuromonadia</taxon>
        <taxon>Desulfuromonadales</taxon>
        <taxon>Desulfuromonadaceae</taxon>
        <taxon>Desulfuromonas</taxon>
    </lineage>
</organism>
<dbReference type="RefSeq" id="WP_006001131.1">
    <property type="nucleotide sequence ID" value="NZ_AAEW02000012.1"/>
</dbReference>
<dbReference type="EMBL" id="AAEW02000012">
    <property type="protein sequence ID" value="EAT15214.1"/>
    <property type="molecule type" value="Genomic_DNA"/>
</dbReference>
<evidence type="ECO:0000313" key="2">
    <source>
        <dbReference type="Proteomes" id="UP000005695"/>
    </source>
</evidence>
<evidence type="ECO:0008006" key="3">
    <source>
        <dbReference type="Google" id="ProtNLM"/>
    </source>
</evidence>
<evidence type="ECO:0000313" key="1">
    <source>
        <dbReference type="EMBL" id="EAT15214.1"/>
    </source>
</evidence>
<keyword evidence="2" id="KW-1185">Reference proteome</keyword>
<gene>
    <name evidence="1" type="ORF">Dace_1183</name>
</gene>
<proteinExistence type="predicted"/>
<reference evidence="1" key="2">
    <citation type="submission" date="2006-05" db="EMBL/GenBank/DDBJ databases">
        <title>Sequencing of the draft genome and assembly of Desulfuromonas acetoxidans DSM 684.</title>
        <authorList>
            <consortium name="US DOE Joint Genome Institute (JGI-PGF)"/>
            <person name="Copeland A."/>
            <person name="Lucas S."/>
            <person name="Lapidus A."/>
            <person name="Barry K."/>
            <person name="Detter J.C."/>
            <person name="Glavina del Rio T."/>
            <person name="Hammon N."/>
            <person name="Israni S."/>
            <person name="Dalin E."/>
            <person name="Tice H."/>
            <person name="Bruce D."/>
            <person name="Pitluck S."/>
            <person name="Richardson P."/>
        </authorList>
    </citation>
    <scope>NUCLEOTIDE SEQUENCE [LARGE SCALE GENOMIC DNA]</scope>
    <source>
        <strain evidence="1">DSM 684</strain>
    </source>
</reference>
<sequence>MSACSGGGSSSTGTTTITTYPFGVEDSVVETDTNEDGYWDVRETTSHTLNGALQVVEITTTTEYDDNGDGLTDRREVVTNSYDPETLSSSTAAATRVVDGLGLLVGVVTESYGYDDVTGQVALYAEEGRDDTYRYDADGNHLSTTCLHWFDDDHDGSVDNHATLEQISSYDASGNILVSTSIEEHDTDADGVSDYEREQRVTYVYDAEGSPLSQSVYYRYDDDGDAGSLEPEIQEAVISYDYVYTDGVITQLMLSLVAEGEEEVAITLQSVYDDEGMLVAQSYQPVSDDESTVVREFSAQYAYDEAGRMTSCIMEEKIRLADSASWQHVRQYGYLWGYDSDGLLTTETAWTRVESPEGSVPLESYSYSTETFEYENGRPIRICLDEYTDADLDGELDYISLRTESTYSYHLWFLSSRVVTNSYDDDGDGTFDRVLEAERRDYLYEGNLLVEGTITTEDQEEAFYLDYDNQQRLLGYRYTNDEDGDSVVDTDMTLALDYSVAGVVTGVFEKNDGALATGLLEVGLVDNVDLQGTDLFSVGEVDVDYPISQPVWDGPRFDVDTRSYSLIFPNPKVLSLLDDGIVLDGLLPH</sequence>
<dbReference type="OrthoDB" id="5592990at2"/>
<dbReference type="AlphaFoldDB" id="Q1JYJ2"/>